<feature type="compositionally biased region" description="Low complexity" evidence="1">
    <location>
        <begin position="303"/>
        <end position="312"/>
    </location>
</feature>
<dbReference type="AlphaFoldDB" id="A0A0D9P3H6"/>
<organism evidence="2 3">
    <name type="scientific">Metarhizium anisopliae BRIP 53293</name>
    <dbReference type="NCBI Taxonomy" id="1291518"/>
    <lineage>
        <taxon>Eukaryota</taxon>
        <taxon>Fungi</taxon>
        <taxon>Dikarya</taxon>
        <taxon>Ascomycota</taxon>
        <taxon>Pezizomycotina</taxon>
        <taxon>Sordariomycetes</taxon>
        <taxon>Hypocreomycetidae</taxon>
        <taxon>Hypocreales</taxon>
        <taxon>Clavicipitaceae</taxon>
        <taxon>Metarhizium</taxon>
    </lineage>
</organism>
<feature type="region of interest" description="Disordered" evidence="1">
    <location>
        <begin position="438"/>
        <end position="457"/>
    </location>
</feature>
<dbReference type="STRING" id="1291518.A0A0D9P3H6"/>
<protein>
    <submittedName>
        <fullName evidence="2">Uncharacterized protein</fullName>
    </submittedName>
</protein>
<evidence type="ECO:0000313" key="2">
    <source>
        <dbReference type="EMBL" id="KJK80774.1"/>
    </source>
</evidence>
<feature type="compositionally biased region" description="Low complexity" evidence="1">
    <location>
        <begin position="341"/>
        <end position="357"/>
    </location>
</feature>
<sequence>MACTGMVRMDEPGIAARVCEPVAVPVDPWPFGAVHPYSISRPAFPLSEFLFHTIPILHIPFTILIHLGSWEAVVETFRSPSNQPSPFCHLSSRPSFIEFLSLVSTKGLAHTYTPDTISLSISSTSTSWPVLSRHTSYFRDLAIGIWDLAAIVDSTGPIKPKTSKPRNETAADQEAFIFSKLLRKPNEEKHKEPHTLVYLALECGFVPHHALLTMSLSEEPTYGAASIPAQQSTEENAATKENQTQRLYRNSLPSSSDSPSSQLPLKGQPHLPRTESNLPVAAESETGARKQKDQDSSSDESNDTSSSNSSANGKDDDDMLSVRDLSSSSTSSLAMPTGDVPALPAKSSLRASRLLASIPQKRAPNDDQPMLPHAAPHQVYLSSEEDASSSADDFSDFDDEMESDGEGGSQKPSTRNMAREDTARVVAVVFHGKPSIVTLSPRRSISPSSSEVGQPGTRLLRTATEPSLQHQRPRSVSSATSVMKFNHPPRSSSMTTGFEKKRPHFLHIDPYAKVRDEAAEHLRGPMTPTSMFRRTLSLVKKRSKPNLHQSESQLTPMEKVGEVEEEDDPRESLCLEPNSLGPVSNQRHGSVSSPRSEASSPISPKSRFRTGLSLGRQRSVKA</sequence>
<accession>A0A0D9P3H6</accession>
<feature type="region of interest" description="Disordered" evidence="1">
    <location>
        <begin position="465"/>
        <end position="497"/>
    </location>
</feature>
<dbReference type="OrthoDB" id="4838114at2759"/>
<feature type="compositionally biased region" description="Polar residues" evidence="1">
    <location>
        <begin position="465"/>
        <end position="496"/>
    </location>
</feature>
<proteinExistence type="predicted"/>
<dbReference type="EMBL" id="KE384728">
    <property type="protein sequence ID" value="KJK80774.1"/>
    <property type="molecule type" value="Genomic_DNA"/>
</dbReference>
<feature type="region of interest" description="Disordered" evidence="1">
    <location>
        <begin position="223"/>
        <end position="418"/>
    </location>
</feature>
<evidence type="ECO:0000256" key="1">
    <source>
        <dbReference type="SAM" id="MobiDB-lite"/>
    </source>
</evidence>
<feature type="compositionally biased region" description="Low complexity" evidence="1">
    <location>
        <begin position="590"/>
        <end position="604"/>
    </location>
</feature>
<gene>
    <name evidence="2" type="ORF">H634G_03923</name>
</gene>
<feature type="region of interest" description="Disordered" evidence="1">
    <location>
        <begin position="540"/>
        <end position="622"/>
    </location>
</feature>
<evidence type="ECO:0000313" key="3">
    <source>
        <dbReference type="Proteomes" id="UP000054544"/>
    </source>
</evidence>
<dbReference type="Proteomes" id="UP000054544">
    <property type="component" value="Unassembled WGS sequence"/>
</dbReference>
<feature type="compositionally biased region" description="Low complexity" evidence="1">
    <location>
        <begin position="322"/>
        <end position="333"/>
    </location>
</feature>
<feature type="compositionally biased region" description="Basic and acidic residues" evidence="1">
    <location>
        <begin position="286"/>
        <end position="295"/>
    </location>
</feature>
<feature type="compositionally biased region" description="Polar residues" evidence="1">
    <location>
        <begin position="228"/>
        <end position="248"/>
    </location>
</feature>
<name>A0A0D9P3H6_METAN</name>
<feature type="compositionally biased region" description="Acidic residues" evidence="1">
    <location>
        <begin position="383"/>
        <end position="405"/>
    </location>
</feature>
<feature type="compositionally biased region" description="Low complexity" evidence="1">
    <location>
        <begin position="251"/>
        <end position="265"/>
    </location>
</feature>
<feature type="compositionally biased region" description="Polar residues" evidence="1">
    <location>
        <begin position="546"/>
        <end position="555"/>
    </location>
</feature>
<feature type="compositionally biased region" description="Low complexity" evidence="1">
    <location>
        <begin position="440"/>
        <end position="450"/>
    </location>
</feature>
<keyword evidence="3" id="KW-1185">Reference proteome</keyword>
<reference evidence="3" key="1">
    <citation type="journal article" date="2014" name="BMC Genomics">
        <title>The genome sequence of the biocontrol fungus Metarhizium anisopliae and comparative genomics of Metarhizium species.</title>
        <authorList>
            <person name="Pattemore J.A."/>
            <person name="Hane J.K."/>
            <person name="Williams A.H."/>
            <person name="Wilson B.A."/>
            <person name="Stodart B.J."/>
            <person name="Ash G.J."/>
        </authorList>
    </citation>
    <scope>NUCLEOTIDE SEQUENCE [LARGE SCALE GENOMIC DNA]</scope>
    <source>
        <strain evidence="3">BRIP 53293</strain>
    </source>
</reference>